<evidence type="ECO:0000313" key="2">
    <source>
        <dbReference type="EMBL" id="RUO51709.1"/>
    </source>
</evidence>
<feature type="transmembrane region" description="Helical" evidence="1">
    <location>
        <begin position="12"/>
        <end position="34"/>
    </location>
</feature>
<accession>A0A432XSM0</accession>
<protein>
    <submittedName>
        <fullName evidence="2">Uncharacterized protein</fullName>
    </submittedName>
</protein>
<comment type="caution">
    <text evidence="2">The sequence shown here is derived from an EMBL/GenBank/DDBJ whole genome shotgun (WGS) entry which is preliminary data.</text>
</comment>
<reference evidence="3" key="1">
    <citation type="journal article" date="2018" name="Front. Microbiol.">
        <title>Genome-Based Analysis Reveals the Taxonomy and Diversity of the Family Idiomarinaceae.</title>
        <authorList>
            <person name="Liu Y."/>
            <person name="Lai Q."/>
            <person name="Shao Z."/>
        </authorList>
    </citation>
    <scope>NUCLEOTIDE SEQUENCE [LARGE SCALE GENOMIC DNA]</scope>
    <source>
        <strain evidence="3">F23</strain>
    </source>
</reference>
<keyword evidence="3" id="KW-1185">Reference proteome</keyword>
<name>A0A432XSM0_9GAMM</name>
<dbReference type="Proteomes" id="UP000287330">
    <property type="component" value="Unassembled WGS sequence"/>
</dbReference>
<proteinExistence type="predicted"/>
<keyword evidence="1" id="KW-0472">Membrane</keyword>
<keyword evidence="1" id="KW-1133">Transmembrane helix</keyword>
<dbReference type="OrthoDB" id="9833104at2"/>
<evidence type="ECO:0000256" key="1">
    <source>
        <dbReference type="SAM" id="Phobius"/>
    </source>
</evidence>
<dbReference type="RefSeq" id="WP_110575447.1">
    <property type="nucleotide sequence ID" value="NZ_PIPV01000009.1"/>
</dbReference>
<dbReference type="EMBL" id="PIPV01000009">
    <property type="protein sequence ID" value="RUO51709.1"/>
    <property type="molecule type" value="Genomic_DNA"/>
</dbReference>
<evidence type="ECO:0000313" key="3">
    <source>
        <dbReference type="Proteomes" id="UP000287330"/>
    </source>
</evidence>
<organism evidence="2 3">
    <name type="scientific">Idiomarina fontislapidosi</name>
    <dbReference type="NCBI Taxonomy" id="263723"/>
    <lineage>
        <taxon>Bacteria</taxon>
        <taxon>Pseudomonadati</taxon>
        <taxon>Pseudomonadota</taxon>
        <taxon>Gammaproteobacteria</taxon>
        <taxon>Alteromonadales</taxon>
        <taxon>Idiomarinaceae</taxon>
        <taxon>Idiomarina</taxon>
    </lineage>
</organism>
<dbReference type="AlphaFoldDB" id="A0A432XSM0"/>
<sequence>MKHTFINPTILYYVSLWLMLCVSPTILLITSWLLDNQHSKAGKIIHELVEEITSLQDSLSSTTELTSSVISTSDWLAHTLKIAQRHTVKQQLPFVSDSQLRLQLNGTPEQLHQWITESFHYWPSNQLHPLVISSVAYHRLNNDDAELSLDFIESGPAFAALDIPVPASKGACELKGRGQPLGAWHDHKLVATLATDDTFFAYFQNADGGWIVATSGDYFQSPTTLITEITRESVAFKQLEYFPCAITTFQSTVKRANDPTF</sequence>
<gene>
    <name evidence="2" type="ORF">CWE25_10550</name>
</gene>
<keyword evidence="1" id="KW-0812">Transmembrane</keyword>